<sequence>MLQEVLRFIQSGNISDKCADYVQYKCEGAISILNISSLIYNIPVTFVDQAEEIFIMVEEALREIQQISQSSAFHIENAFSGSPRYPALNDPREVLKMSVENKCNVKYHGMHVKSGALNGCEYVEVIYLNCG</sequence>
<dbReference type="EMBL" id="RCHS01002064">
    <property type="protein sequence ID" value="RMX49735.1"/>
    <property type="molecule type" value="Genomic_DNA"/>
</dbReference>
<organism evidence="1 2">
    <name type="scientific">Pocillopora damicornis</name>
    <name type="common">Cauliflower coral</name>
    <name type="synonym">Millepora damicornis</name>
    <dbReference type="NCBI Taxonomy" id="46731"/>
    <lineage>
        <taxon>Eukaryota</taxon>
        <taxon>Metazoa</taxon>
        <taxon>Cnidaria</taxon>
        <taxon>Anthozoa</taxon>
        <taxon>Hexacorallia</taxon>
        <taxon>Scleractinia</taxon>
        <taxon>Astrocoeniina</taxon>
        <taxon>Pocilloporidae</taxon>
        <taxon>Pocillopora</taxon>
    </lineage>
</organism>
<accession>A0A3M6U7U1</accession>
<gene>
    <name evidence="1" type="ORF">pdam_00008631</name>
</gene>
<protein>
    <submittedName>
        <fullName evidence="1">Uncharacterized protein</fullName>
    </submittedName>
</protein>
<comment type="caution">
    <text evidence="1">The sequence shown here is derived from an EMBL/GenBank/DDBJ whole genome shotgun (WGS) entry which is preliminary data.</text>
</comment>
<keyword evidence="2" id="KW-1185">Reference proteome</keyword>
<dbReference type="AlphaFoldDB" id="A0A3M6U7U1"/>
<proteinExistence type="predicted"/>
<evidence type="ECO:0000313" key="1">
    <source>
        <dbReference type="EMBL" id="RMX49735.1"/>
    </source>
</evidence>
<reference evidence="1 2" key="1">
    <citation type="journal article" date="2018" name="Sci. Rep.">
        <title>Comparative analysis of the Pocillopora damicornis genome highlights role of immune system in coral evolution.</title>
        <authorList>
            <person name="Cunning R."/>
            <person name="Bay R.A."/>
            <person name="Gillette P."/>
            <person name="Baker A.C."/>
            <person name="Traylor-Knowles N."/>
        </authorList>
    </citation>
    <scope>NUCLEOTIDE SEQUENCE [LARGE SCALE GENOMIC DNA]</scope>
    <source>
        <strain evidence="1">RSMAS</strain>
        <tissue evidence="1">Whole animal</tissue>
    </source>
</reference>
<dbReference type="Proteomes" id="UP000275408">
    <property type="component" value="Unassembled WGS sequence"/>
</dbReference>
<evidence type="ECO:0000313" key="2">
    <source>
        <dbReference type="Proteomes" id="UP000275408"/>
    </source>
</evidence>
<name>A0A3M6U7U1_POCDA</name>